<evidence type="ECO:0000313" key="1">
    <source>
        <dbReference type="EMBL" id="ETP53665.1"/>
    </source>
</evidence>
<dbReference type="Proteomes" id="UP000018948">
    <property type="component" value="Unassembled WGS sequence"/>
</dbReference>
<accession>W3A376</accession>
<sequence>MRHKQLGTKIRKDAAKRLRIYAGAQPVDISASVHTLRAHTISPDESEINTVAEIRL</sequence>
<evidence type="ECO:0000313" key="2">
    <source>
        <dbReference type="Proteomes" id="UP000018948"/>
    </source>
</evidence>
<organism evidence="1 2">
    <name type="scientific">Phytophthora nicotianae P10297</name>
    <dbReference type="NCBI Taxonomy" id="1317064"/>
    <lineage>
        <taxon>Eukaryota</taxon>
        <taxon>Sar</taxon>
        <taxon>Stramenopiles</taxon>
        <taxon>Oomycota</taxon>
        <taxon>Peronosporomycetes</taxon>
        <taxon>Peronosporales</taxon>
        <taxon>Peronosporaceae</taxon>
        <taxon>Phytophthora</taxon>
    </lineage>
</organism>
<proteinExistence type="predicted"/>
<dbReference type="AlphaFoldDB" id="W3A376"/>
<dbReference type="EMBL" id="ANIY01000276">
    <property type="protein sequence ID" value="ETP53665.1"/>
    <property type="molecule type" value="Genomic_DNA"/>
</dbReference>
<reference evidence="1 2" key="1">
    <citation type="submission" date="2013-11" db="EMBL/GenBank/DDBJ databases">
        <title>The Genome Sequence of Phytophthora parasitica P10297.</title>
        <authorList>
            <consortium name="The Broad Institute Genomics Platform"/>
            <person name="Russ C."/>
            <person name="Tyler B."/>
            <person name="Panabieres F."/>
            <person name="Shan W."/>
            <person name="Tripathy S."/>
            <person name="Grunwald N."/>
            <person name="Machado M."/>
            <person name="Johnson C.S."/>
            <person name="Walker B."/>
            <person name="Young S.K."/>
            <person name="Zeng Q."/>
            <person name="Gargeya S."/>
            <person name="Fitzgerald M."/>
            <person name="Haas B."/>
            <person name="Abouelleil A."/>
            <person name="Allen A.W."/>
            <person name="Alvarado L."/>
            <person name="Arachchi H.M."/>
            <person name="Berlin A.M."/>
            <person name="Chapman S.B."/>
            <person name="Gainer-Dewar J."/>
            <person name="Goldberg J."/>
            <person name="Griggs A."/>
            <person name="Gujja S."/>
            <person name="Hansen M."/>
            <person name="Howarth C."/>
            <person name="Imamovic A."/>
            <person name="Ireland A."/>
            <person name="Larimer J."/>
            <person name="McCowan C."/>
            <person name="Murphy C."/>
            <person name="Pearson M."/>
            <person name="Poon T.W."/>
            <person name="Priest M."/>
            <person name="Roberts A."/>
            <person name="Saif S."/>
            <person name="Shea T."/>
            <person name="Sisk P."/>
            <person name="Sykes S."/>
            <person name="Wortman J."/>
            <person name="Nusbaum C."/>
            <person name="Birren B."/>
        </authorList>
    </citation>
    <scope>NUCLEOTIDE SEQUENCE [LARGE SCALE GENOMIC DNA]</scope>
    <source>
        <strain evidence="1 2">P10297</strain>
    </source>
</reference>
<name>W3A376_PHYNI</name>
<comment type="caution">
    <text evidence="1">The sequence shown here is derived from an EMBL/GenBank/DDBJ whole genome shotgun (WGS) entry which is preliminary data.</text>
</comment>
<protein>
    <submittedName>
        <fullName evidence="1">Uncharacterized protein</fullName>
    </submittedName>
</protein>
<gene>
    <name evidence="1" type="ORF">F442_01447</name>
</gene>